<protein>
    <submittedName>
        <fullName evidence="1">Uncharacterized protein</fullName>
    </submittedName>
</protein>
<evidence type="ECO:0000313" key="1">
    <source>
        <dbReference type="EMBL" id="QOC74986.1"/>
    </source>
</evidence>
<sequence length="35" mass="4111">MVIDAENSEMHQVRDFIAANWSLFTSHIREKSMTD</sequence>
<gene>
    <name evidence="1" type="ORF">p15S04714-1_00205</name>
</gene>
<dbReference type="EMBL" id="MT586601">
    <property type="protein sequence ID" value="QOC74986.1"/>
    <property type="molecule type" value="Genomic_DNA"/>
</dbReference>
<dbReference type="AlphaFoldDB" id="A0A7L7TPH0"/>
<geneLocation type="plasmid" evidence="1">
    <name>p15S04714-1</name>
</geneLocation>
<organism evidence="1">
    <name type="scientific">Escherichia coli</name>
    <dbReference type="NCBI Taxonomy" id="562"/>
    <lineage>
        <taxon>Bacteria</taxon>
        <taxon>Pseudomonadati</taxon>
        <taxon>Pseudomonadota</taxon>
        <taxon>Gammaproteobacteria</taxon>
        <taxon>Enterobacterales</taxon>
        <taxon>Enterobacteriaceae</taxon>
        <taxon>Escherichia</taxon>
    </lineage>
</organism>
<keyword evidence="1" id="KW-0614">Plasmid</keyword>
<name>A0A7L7TPH0_ECOLX</name>
<proteinExistence type="predicted"/>
<accession>A0A7L7TPH0</accession>
<reference evidence="1" key="1">
    <citation type="submission" date="2020-06" db="EMBL/GenBank/DDBJ databases">
        <title>Horsing around: Escherichia coli ST1250 of equine origin harbouring epidemic IncHI1/ST9 plasmid with blaCTX-M-1 and an operon for short-chain fructooligosaccharides metabolism.</title>
        <authorList>
            <person name="Valcek A."/>
            <person name="Sismova P."/>
            <person name="Nesporova K."/>
            <person name="Petersen-Overballe S."/>
            <person name="Bitar I."/>
            <person name="Jamborova I."/>
            <person name="Kant A."/>
            <person name="Hrabak J."/>
            <person name="Wagenaar J.A."/>
            <person name="Madec J.-Y."/>
            <person name="Damborg P."/>
            <person name="van Duijkeren E."/>
            <person name="Ewers C."/>
            <person name="Hordijk J."/>
            <person name="Hasman H."/>
            <person name="Brouwer M.S.M."/>
            <person name="Dolejska M."/>
        </authorList>
    </citation>
    <scope>NUCLEOTIDE SEQUENCE</scope>
    <source>
        <strain evidence="1">15S04714-1</strain>
        <plasmid evidence="1">p15S04714-1</plasmid>
    </source>
</reference>